<evidence type="ECO:0000259" key="6">
    <source>
        <dbReference type="PROSITE" id="PS50011"/>
    </source>
</evidence>
<dbReference type="PANTHER" id="PTHR44329">
    <property type="entry name" value="SERINE/THREONINE-PROTEIN KINASE TNNI3K-RELATED"/>
    <property type="match status" value="1"/>
</dbReference>
<dbReference type="SUPFAM" id="SSF56112">
    <property type="entry name" value="Protein kinase-like (PK-like)"/>
    <property type="match status" value="1"/>
</dbReference>
<dbReference type="PROSITE" id="PS50011">
    <property type="entry name" value="PROTEIN_KINASE_DOM"/>
    <property type="match status" value="1"/>
</dbReference>
<feature type="region of interest" description="Disordered" evidence="5">
    <location>
        <begin position="882"/>
        <end position="929"/>
    </location>
</feature>
<keyword evidence="3 4" id="KW-0067">ATP-binding</keyword>
<dbReference type="PRINTS" id="PR00109">
    <property type="entry name" value="TYRKINASE"/>
</dbReference>
<dbReference type="PROSITE" id="PS00108">
    <property type="entry name" value="PROTEIN_KINASE_ST"/>
    <property type="match status" value="1"/>
</dbReference>
<gene>
    <name evidence="7" type="ORF">M9Y10_029683</name>
</gene>
<dbReference type="CDD" id="cd13999">
    <property type="entry name" value="STKc_MAP3K-like"/>
    <property type="match status" value="1"/>
</dbReference>
<feature type="compositionally biased region" description="Low complexity" evidence="5">
    <location>
        <begin position="537"/>
        <end position="546"/>
    </location>
</feature>
<evidence type="ECO:0000313" key="7">
    <source>
        <dbReference type="EMBL" id="KAK8892454.1"/>
    </source>
</evidence>
<dbReference type="PROSITE" id="PS00107">
    <property type="entry name" value="PROTEIN_KINASE_ATP"/>
    <property type="match status" value="1"/>
</dbReference>
<reference evidence="7 8" key="1">
    <citation type="submission" date="2024-04" db="EMBL/GenBank/DDBJ databases">
        <title>Tritrichomonas musculus Genome.</title>
        <authorList>
            <person name="Alves-Ferreira E."/>
            <person name="Grigg M."/>
            <person name="Lorenzi H."/>
            <person name="Galac M."/>
        </authorList>
    </citation>
    <scope>NUCLEOTIDE SEQUENCE [LARGE SCALE GENOMIC DNA]</scope>
    <source>
        <strain evidence="7 8">EAF2021</strain>
    </source>
</reference>
<protein>
    <recommendedName>
        <fullName evidence="6">Protein kinase domain-containing protein</fullName>
    </recommendedName>
</protein>
<feature type="compositionally biased region" description="Low complexity" evidence="5">
    <location>
        <begin position="699"/>
        <end position="714"/>
    </location>
</feature>
<feature type="region of interest" description="Disordered" evidence="5">
    <location>
        <begin position="699"/>
        <end position="718"/>
    </location>
</feature>
<dbReference type="InterPro" id="IPR051681">
    <property type="entry name" value="Ser/Thr_Kinases-Pseudokinases"/>
</dbReference>
<keyword evidence="2 4" id="KW-0547">Nucleotide-binding</keyword>
<dbReference type="SMART" id="SM00220">
    <property type="entry name" value="S_TKc"/>
    <property type="match status" value="1"/>
</dbReference>
<organism evidence="7 8">
    <name type="scientific">Tritrichomonas musculus</name>
    <dbReference type="NCBI Taxonomy" id="1915356"/>
    <lineage>
        <taxon>Eukaryota</taxon>
        <taxon>Metamonada</taxon>
        <taxon>Parabasalia</taxon>
        <taxon>Tritrichomonadida</taxon>
        <taxon>Tritrichomonadidae</taxon>
        <taxon>Tritrichomonas</taxon>
    </lineage>
</organism>
<keyword evidence="8" id="KW-1185">Reference proteome</keyword>
<feature type="compositionally biased region" description="Acidic residues" evidence="5">
    <location>
        <begin position="915"/>
        <end position="929"/>
    </location>
</feature>
<keyword evidence="1" id="KW-0418">Kinase</keyword>
<keyword evidence="1" id="KW-0723">Serine/threonine-protein kinase</keyword>
<dbReference type="InterPro" id="IPR001245">
    <property type="entry name" value="Ser-Thr/Tyr_kinase_cat_dom"/>
</dbReference>
<accession>A0ABR2KMU8</accession>
<evidence type="ECO:0000256" key="5">
    <source>
        <dbReference type="SAM" id="MobiDB-lite"/>
    </source>
</evidence>
<dbReference type="PANTHER" id="PTHR44329:SF214">
    <property type="entry name" value="PROTEIN KINASE DOMAIN-CONTAINING PROTEIN"/>
    <property type="match status" value="1"/>
</dbReference>
<dbReference type="Gene3D" id="1.10.510.10">
    <property type="entry name" value="Transferase(Phosphotransferase) domain 1"/>
    <property type="match status" value="1"/>
</dbReference>
<name>A0ABR2KMU8_9EUKA</name>
<feature type="region of interest" description="Disordered" evidence="5">
    <location>
        <begin position="537"/>
        <end position="560"/>
    </location>
</feature>
<dbReference type="EMBL" id="JAPFFF010000004">
    <property type="protein sequence ID" value="KAK8892454.1"/>
    <property type="molecule type" value="Genomic_DNA"/>
</dbReference>
<feature type="binding site" evidence="4">
    <location>
        <position position="217"/>
    </location>
    <ligand>
        <name>ATP</name>
        <dbReference type="ChEBI" id="CHEBI:30616"/>
    </ligand>
</feature>
<dbReference type="Pfam" id="PF07714">
    <property type="entry name" value="PK_Tyr_Ser-Thr"/>
    <property type="match status" value="1"/>
</dbReference>
<comment type="caution">
    <text evidence="7">The sequence shown here is derived from an EMBL/GenBank/DDBJ whole genome shotgun (WGS) entry which is preliminary data.</text>
</comment>
<keyword evidence="1" id="KW-0808">Transferase</keyword>
<feature type="domain" description="Protein kinase" evidence="6">
    <location>
        <begin position="184"/>
        <end position="437"/>
    </location>
</feature>
<proteinExistence type="predicted"/>
<sequence>MTAYVHCSKINNCIQALKQIPPIIYEVKLQNPNKLVNDDILERIHELTVIFSKLEDLFIQCCSTNCFQFLLSSPVGDVKRELKRLRNTSAVLFTQLDIPEASQILKISDESINSQDFVDMKRIAQMLIKLSQQNRKDAEDSLKKRFHSLDQMGISTNQVELESINITIPPLPSNLQIIIPHNDIELGREIGVGQTGVVRVGVIKSIQQTVAVKVILKKTFTQPEFESFKREIYTLSVVSNPNLLNFYGYTNEPPFCIITEYLPNGSLYDVLHKSPSLLTPTKRSIIAADVAQGLVYLHSKGIIHRDMKSLNVLLDDHFRAKICDFGMVQTRNAQQPMTGLIGTAHWMAPEVLMSTPTYDDKIDVYSFGIILWEILTGKVPYGEMSTANIAIFVVEQGLRPDIPENAPPRIRDLMTRCWNANPLNRPTMIEVLKELMTPECHFPNTNEARFQEAESGAKALLKSLGSKSRMIRSNTITTSFYSSSKVKRGSNVGEDKDEDTTDEYENFQRIVYLSKANEEDSARIAVNSKNILSSFSRKSSSITSSSPHFKEKRHSSFTSKESTKLDGIGMNVESLVASLQNKIDSDHLTVFCDLLENKKFADEAAAAGGNKVIVEVLTKQKKGTSYLIEKLEKCRSPQIFDTSVIKALLSFSDSKRQSLRDKALSALIVATELRLDFLKSYPSFLSSLLGFLKEQPQSSGNNSANNSSSGPNINLSPPPKVNHALPSKLLTLAWKLIIVSEKYPENIIPILMWYIDRPETTELVASCIVACMRFEQSHNELTKDNISFLLRNVDRFGQIIDEFIKSSKKTSKNDEIFIKLLFKGKMNKKIYDFIPKVAGSKRFVMYVIENLPLKNDMYKTVNVYNQIISNFIHLHHFRNKSKANKGNVGSQNKDSEAGNHPFTDNDSKNARNDINNDDEEDDDDYYDDYDIEMEDDGNGEWRLTNLDFFNDKLSHIPEFYSAAAYMIGTQDQLDPICTILMNIKIDYAAVSSTKLPRVLADEIVKRKDSDQLLLLMAASFSILKVLQASEFVSIVHRFEYFLQTNDIEDYTNNFSTSNVIDVSSDQKKNPLKMPSFLCLAAISNFSPSSVNYQLIVPVAAYFVNVDSILMRETSAIILCNHISDPNVDLNLVFKTFVDNFNEKIVDDSVKAAVLALSSVCYRSEISKDLLKEMSRIYSTIRMK</sequence>
<evidence type="ECO:0000256" key="3">
    <source>
        <dbReference type="ARBA" id="ARBA00022840"/>
    </source>
</evidence>
<evidence type="ECO:0000256" key="4">
    <source>
        <dbReference type="PROSITE-ProRule" id="PRU10141"/>
    </source>
</evidence>
<evidence type="ECO:0000256" key="1">
    <source>
        <dbReference type="ARBA" id="ARBA00022527"/>
    </source>
</evidence>
<dbReference type="Proteomes" id="UP001470230">
    <property type="component" value="Unassembled WGS sequence"/>
</dbReference>
<evidence type="ECO:0000256" key="2">
    <source>
        <dbReference type="ARBA" id="ARBA00022741"/>
    </source>
</evidence>
<dbReference type="InterPro" id="IPR008271">
    <property type="entry name" value="Ser/Thr_kinase_AS"/>
</dbReference>
<feature type="compositionally biased region" description="Basic and acidic residues" evidence="5">
    <location>
        <begin position="893"/>
        <end position="911"/>
    </location>
</feature>
<dbReference type="InterPro" id="IPR017441">
    <property type="entry name" value="Protein_kinase_ATP_BS"/>
</dbReference>
<dbReference type="InterPro" id="IPR011009">
    <property type="entry name" value="Kinase-like_dom_sf"/>
</dbReference>
<evidence type="ECO:0000313" key="8">
    <source>
        <dbReference type="Proteomes" id="UP001470230"/>
    </source>
</evidence>
<dbReference type="InterPro" id="IPR000719">
    <property type="entry name" value="Prot_kinase_dom"/>
</dbReference>